<dbReference type="InterPro" id="IPR003960">
    <property type="entry name" value="ATPase_AAA_CS"/>
</dbReference>
<feature type="non-terminal residue" evidence="10">
    <location>
        <position position="1"/>
    </location>
</feature>
<evidence type="ECO:0000256" key="8">
    <source>
        <dbReference type="SAM" id="MobiDB-lite"/>
    </source>
</evidence>
<evidence type="ECO:0000313" key="10">
    <source>
        <dbReference type="EMBL" id="KAF5898153.1"/>
    </source>
</evidence>
<evidence type="ECO:0000256" key="4">
    <source>
        <dbReference type="ARBA" id="ARBA00022840"/>
    </source>
</evidence>
<keyword evidence="2 7" id="KW-0813">Transport</keyword>
<dbReference type="Gene3D" id="3.40.50.300">
    <property type="entry name" value="P-loop containing nucleotide triphosphate hydrolases"/>
    <property type="match status" value="2"/>
</dbReference>
<dbReference type="Proteomes" id="UP000727407">
    <property type="component" value="Unassembled WGS sequence"/>
</dbReference>
<keyword evidence="5 7" id="KW-0653">Protein transport</keyword>
<comment type="catalytic activity">
    <reaction evidence="7">
        <text>ATP + H2O = ADP + phosphate + H(+)</text>
        <dbReference type="Rhea" id="RHEA:13065"/>
        <dbReference type="ChEBI" id="CHEBI:15377"/>
        <dbReference type="ChEBI" id="CHEBI:15378"/>
        <dbReference type="ChEBI" id="CHEBI:30616"/>
        <dbReference type="ChEBI" id="CHEBI:43474"/>
        <dbReference type="ChEBI" id="CHEBI:456216"/>
        <dbReference type="EC" id="3.6.4.6"/>
    </reaction>
</comment>
<dbReference type="PANTHER" id="PTHR23078:SF3">
    <property type="entry name" value="VESICLE-FUSING ATPASE"/>
    <property type="match status" value="1"/>
</dbReference>
<keyword evidence="7" id="KW-0963">Cytoplasm</keyword>
<feature type="region of interest" description="Disordered" evidence="8">
    <location>
        <begin position="1"/>
        <end position="21"/>
    </location>
</feature>
<feature type="domain" description="ATPase AAA-type core" evidence="9">
    <location>
        <begin position="171"/>
        <end position="263"/>
    </location>
</feature>
<keyword evidence="4 6" id="KW-0067">ATP-binding</keyword>
<evidence type="ECO:0000313" key="11">
    <source>
        <dbReference type="Proteomes" id="UP000727407"/>
    </source>
</evidence>
<name>A0A8J4U1U6_CLAMG</name>
<dbReference type="FunFam" id="3.40.50.300:FF:000166">
    <property type="entry name" value="vesicle-fusing ATPase isoform X1"/>
    <property type="match status" value="1"/>
</dbReference>
<comment type="caution">
    <text evidence="10">The sequence shown here is derived from an EMBL/GenBank/DDBJ whole genome shotgun (WGS) entry which is preliminary data.</text>
</comment>
<evidence type="ECO:0000256" key="6">
    <source>
        <dbReference type="RuleBase" id="RU003651"/>
    </source>
</evidence>
<dbReference type="GO" id="GO:0005524">
    <property type="term" value="F:ATP binding"/>
    <property type="evidence" value="ECO:0007669"/>
    <property type="project" value="UniProtKB-UniRule"/>
</dbReference>
<evidence type="ECO:0000256" key="5">
    <source>
        <dbReference type="ARBA" id="ARBA00022927"/>
    </source>
</evidence>
<evidence type="ECO:0000256" key="2">
    <source>
        <dbReference type="ARBA" id="ARBA00022448"/>
    </source>
</evidence>
<comment type="subcellular location">
    <subcellularLocation>
        <location evidence="7">Cytoplasm</location>
    </subcellularLocation>
</comment>
<dbReference type="InterPro" id="IPR039812">
    <property type="entry name" value="Vesicle-fus_ATPase"/>
</dbReference>
<dbReference type="SUPFAM" id="SSF52540">
    <property type="entry name" value="P-loop containing nucleoside triphosphate hydrolases"/>
    <property type="match status" value="2"/>
</dbReference>
<dbReference type="GO" id="GO:0016887">
    <property type="term" value="F:ATP hydrolysis activity"/>
    <property type="evidence" value="ECO:0007669"/>
    <property type="project" value="InterPro"/>
</dbReference>
<keyword evidence="7" id="KW-0378">Hydrolase</keyword>
<feature type="domain" description="ATPase AAA-type core" evidence="9">
    <location>
        <begin position="20"/>
        <end position="87"/>
    </location>
</feature>
<comment type="similarity">
    <text evidence="1 6">Belongs to the AAA ATPase family.</text>
</comment>
<dbReference type="PROSITE" id="PS00674">
    <property type="entry name" value="AAA"/>
    <property type="match status" value="1"/>
</dbReference>
<gene>
    <name evidence="10" type="primary">nsfa</name>
    <name evidence="10" type="ORF">DAT39_012126</name>
</gene>
<dbReference type="InterPro" id="IPR003959">
    <property type="entry name" value="ATPase_AAA_core"/>
</dbReference>
<accession>A0A8J4U1U6</accession>
<evidence type="ECO:0000256" key="3">
    <source>
        <dbReference type="ARBA" id="ARBA00022741"/>
    </source>
</evidence>
<keyword evidence="7" id="KW-0931">ER-Golgi transport</keyword>
<dbReference type="EMBL" id="QNUK01000208">
    <property type="protein sequence ID" value="KAF5898153.1"/>
    <property type="molecule type" value="Genomic_DNA"/>
</dbReference>
<dbReference type="AlphaFoldDB" id="A0A8J4U1U6"/>
<dbReference type="GO" id="GO:0035494">
    <property type="term" value="P:SNARE complex disassembly"/>
    <property type="evidence" value="ECO:0007669"/>
    <property type="project" value="InterPro"/>
</dbReference>
<organism evidence="10 11">
    <name type="scientific">Clarias magur</name>
    <name type="common">Asian catfish</name>
    <name type="synonym">Macropteronotus magur</name>
    <dbReference type="NCBI Taxonomy" id="1594786"/>
    <lineage>
        <taxon>Eukaryota</taxon>
        <taxon>Metazoa</taxon>
        <taxon>Chordata</taxon>
        <taxon>Craniata</taxon>
        <taxon>Vertebrata</taxon>
        <taxon>Euteleostomi</taxon>
        <taxon>Actinopterygii</taxon>
        <taxon>Neopterygii</taxon>
        <taxon>Teleostei</taxon>
        <taxon>Ostariophysi</taxon>
        <taxon>Siluriformes</taxon>
        <taxon>Clariidae</taxon>
        <taxon>Clarias</taxon>
    </lineage>
</organism>
<dbReference type="OrthoDB" id="9982946at2759"/>
<keyword evidence="7" id="KW-0460">Magnesium</keyword>
<dbReference type="EC" id="3.6.4.6" evidence="7"/>
<dbReference type="GO" id="GO:0043001">
    <property type="term" value="P:Golgi to plasma membrane protein transport"/>
    <property type="evidence" value="ECO:0007669"/>
    <property type="project" value="TreeGrafter"/>
</dbReference>
<keyword evidence="3 6" id="KW-0547">Nucleotide-binding</keyword>
<dbReference type="InterPro" id="IPR027417">
    <property type="entry name" value="P-loop_NTPase"/>
</dbReference>
<reference evidence="10" key="1">
    <citation type="submission" date="2020-07" db="EMBL/GenBank/DDBJ databases">
        <title>Clarias magur genome sequencing, assembly and annotation.</title>
        <authorList>
            <person name="Kushwaha B."/>
            <person name="Kumar R."/>
            <person name="Das P."/>
            <person name="Joshi C.G."/>
            <person name="Kumar D."/>
            <person name="Nagpure N.S."/>
            <person name="Pandey M."/>
            <person name="Agarwal S."/>
            <person name="Srivastava S."/>
            <person name="Singh M."/>
            <person name="Sahoo L."/>
            <person name="Jayasankar P."/>
            <person name="Meher P.K."/>
            <person name="Koringa P.G."/>
            <person name="Iquebal M.A."/>
            <person name="Das S.P."/>
            <person name="Bit A."/>
            <person name="Patnaik S."/>
            <person name="Patel N."/>
            <person name="Shah T.M."/>
            <person name="Hinsu A."/>
            <person name="Jena J.K."/>
        </authorList>
    </citation>
    <scope>NUCLEOTIDE SEQUENCE</scope>
    <source>
        <strain evidence="10">CIFAMagur01</strain>
        <tissue evidence="10">Testis</tissue>
    </source>
</reference>
<proteinExistence type="inferred from homology"/>
<comment type="cofactor">
    <cofactor evidence="7">
        <name>Mg(2+)</name>
        <dbReference type="ChEBI" id="CHEBI:18420"/>
    </cofactor>
    <text evidence="7">Binds 1 Mg(2+) ion per subunit.</text>
</comment>
<evidence type="ECO:0000256" key="7">
    <source>
        <dbReference type="RuleBase" id="RU367045"/>
    </source>
</evidence>
<evidence type="ECO:0000256" key="1">
    <source>
        <dbReference type="ARBA" id="ARBA00006914"/>
    </source>
</evidence>
<sequence>MEFNRRKQFNNTRAKKNTKERDAICRERWSSGSSTAVRDAIVDQLLSKFDGVEQLNNILVIGTTNRLDLIDKALLRPGRLEIQLEIGLPDESGCAQILNIHTAKMKKFKRLASVVNIDELGSAFDTCQEDYSRYMLNGIVTWSSEISEILRHGELLVRQTKSSDRTPLITVLLEGPPHSGKTALAVKIVEESQFPFIKVCCKDEMMGYSELDMCQDINKIFDDAYKSQLSCVVVDDVGQLLGYIPTRPRVSSSTLRALLVPLKKLPPSKCLIETSLFPLNPVTSPKASTISCFVSSSPLFFLMKLDGS</sequence>
<dbReference type="GO" id="GO:0005795">
    <property type="term" value="C:Golgi stack"/>
    <property type="evidence" value="ECO:0007669"/>
    <property type="project" value="TreeGrafter"/>
</dbReference>
<dbReference type="GO" id="GO:0046872">
    <property type="term" value="F:metal ion binding"/>
    <property type="evidence" value="ECO:0007669"/>
    <property type="project" value="UniProtKB-UniRule"/>
</dbReference>
<evidence type="ECO:0000259" key="9">
    <source>
        <dbReference type="Pfam" id="PF00004"/>
    </source>
</evidence>
<dbReference type="PANTHER" id="PTHR23078">
    <property type="entry name" value="VESICULAR-FUSION PROTEIN NSF"/>
    <property type="match status" value="1"/>
</dbReference>
<comment type="function">
    <text evidence="7">Required for vesicle-mediated transport. Catalyzes the fusion of transport vesicles within the Golgi cisternae. Is also required for transport from the endoplasmic reticulum to the Golgi stack. Seems to function as a fusion protein required for the delivery of cargo proteins to all compartments of the Golgi stack independent of vesicle origin.</text>
</comment>
<keyword evidence="7" id="KW-0479">Metal-binding</keyword>
<dbReference type="Pfam" id="PF00004">
    <property type="entry name" value="AAA"/>
    <property type="match status" value="2"/>
</dbReference>
<keyword evidence="11" id="KW-1185">Reference proteome</keyword>
<protein>
    <recommendedName>
        <fullName evidence="7">Vesicle-fusing ATPase</fullName>
        <ecNumber evidence="7">3.6.4.6</ecNumber>
    </recommendedName>
</protein>
<dbReference type="GO" id="GO:0006891">
    <property type="term" value="P:intra-Golgi vesicle-mediated transport"/>
    <property type="evidence" value="ECO:0007669"/>
    <property type="project" value="TreeGrafter"/>
</dbReference>